<sequence length="113" mass="11899">PSELAPSEDKGVVVLIGTAPSNSNLDYIQNTMDDVNKILSDQPEVEYAQVFNGVPDSNQAFGLATLKPWGEREASQAKIKQRVGGLVSSIPGMSIAAYEMPELPGAGSGLPVQ</sequence>
<reference evidence="1 2" key="1">
    <citation type="submission" date="2020-04" db="EMBL/GenBank/DDBJ databases">
        <title>Whole-genome sequencing of Vibrio spp. from China reveals different genetic environments of blaCTX-M-14 among diverse lineages.</title>
        <authorList>
            <person name="Zheng Z."/>
            <person name="Ye L."/>
            <person name="Chen S."/>
        </authorList>
    </citation>
    <scope>NUCLEOTIDE SEQUENCE [LARGE SCALE GENOMIC DNA]</scope>
    <source>
        <strain evidence="1 2">Vb0574</strain>
    </source>
</reference>
<dbReference type="AlphaFoldDB" id="A0A7Y0S9T4"/>
<dbReference type="PANTHER" id="PTHR32063:SF28">
    <property type="entry name" value="BLR2861 PROTEIN"/>
    <property type="match status" value="1"/>
</dbReference>
<accession>A0A7Y0S9T4</accession>
<dbReference type="GO" id="GO:0042910">
    <property type="term" value="F:xenobiotic transmembrane transporter activity"/>
    <property type="evidence" value="ECO:0007669"/>
    <property type="project" value="TreeGrafter"/>
</dbReference>
<dbReference type="PANTHER" id="PTHR32063">
    <property type="match status" value="1"/>
</dbReference>
<feature type="non-terminal residue" evidence="1">
    <location>
        <position position="1"/>
    </location>
</feature>
<dbReference type="InterPro" id="IPR001036">
    <property type="entry name" value="Acrflvin-R"/>
</dbReference>
<feature type="non-terminal residue" evidence="1">
    <location>
        <position position="113"/>
    </location>
</feature>
<comment type="caution">
    <text evidence="1">The sequence shown here is derived from an EMBL/GenBank/DDBJ whole genome shotgun (WGS) entry which is preliminary data.</text>
</comment>
<protein>
    <submittedName>
        <fullName evidence="1">Transporter</fullName>
    </submittedName>
</protein>
<dbReference type="GO" id="GO:0005886">
    <property type="term" value="C:plasma membrane"/>
    <property type="evidence" value="ECO:0007669"/>
    <property type="project" value="TreeGrafter"/>
</dbReference>
<gene>
    <name evidence="1" type="ORF">HKB21_25625</name>
</gene>
<dbReference type="Proteomes" id="UP000555836">
    <property type="component" value="Unassembled WGS sequence"/>
</dbReference>
<proteinExistence type="predicted"/>
<name>A0A7Y0S9T4_VIBPH</name>
<dbReference type="EMBL" id="JABCLD010002081">
    <property type="protein sequence ID" value="NMU28995.1"/>
    <property type="molecule type" value="Genomic_DNA"/>
</dbReference>
<dbReference type="Pfam" id="PF00873">
    <property type="entry name" value="ACR_tran"/>
    <property type="match status" value="1"/>
</dbReference>
<evidence type="ECO:0000313" key="2">
    <source>
        <dbReference type="Proteomes" id="UP000555836"/>
    </source>
</evidence>
<dbReference type="SUPFAM" id="SSF82693">
    <property type="entry name" value="Multidrug efflux transporter AcrB pore domain, PN1, PN2, PC1 and PC2 subdomains"/>
    <property type="match status" value="1"/>
</dbReference>
<evidence type="ECO:0000313" key="1">
    <source>
        <dbReference type="EMBL" id="NMU28995.1"/>
    </source>
</evidence>
<organism evidence="1 2">
    <name type="scientific">Vibrio parahaemolyticus</name>
    <dbReference type="NCBI Taxonomy" id="670"/>
    <lineage>
        <taxon>Bacteria</taxon>
        <taxon>Pseudomonadati</taxon>
        <taxon>Pseudomonadota</taxon>
        <taxon>Gammaproteobacteria</taxon>
        <taxon>Vibrionales</taxon>
        <taxon>Vibrionaceae</taxon>
        <taxon>Vibrio</taxon>
    </lineage>
</organism>
<dbReference type="Gene3D" id="3.30.70.1430">
    <property type="entry name" value="Multidrug efflux transporter AcrB pore domain"/>
    <property type="match status" value="1"/>
</dbReference>